<reference evidence="3" key="1">
    <citation type="submission" date="2023-06" db="EMBL/GenBank/DDBJ databases">
        <authorList>
            <consortium name="Lawrence Berkeley National Laboratory"/>
            <person name="Ahrendt S."/>
            <person name="Sahu N."/>
            <person name="Indic B."/>
            <person name="Wong-Bajracharya J."/>
            <person name="Merenyi Z."/>
            <person name="Ke H.-M."/>
            <person name="Monk M."/>
            <person name="Kocsube S."/>
            <person name="Drula E."/>
            <person name="Lipzen A."/>
            <person name="Balint B."/>
            <person name="Henrissat B."/>
            <person name="Andreopoulos B."/>
            <person name="Martin F.M."/>
            <person name="Harder C.B."/>
            <person name="Rigling D."/>
            <person name="Ford K.L."/>
            <person name="Foster G.D."/>
            <person name="Pangilinan J."/>
            <person name="Papanicolaou A."/>
            <person name="Barry K."/>
            <person name="LaButti K."/>
            <person name="Viragh M."/>
            <person name="Koriabine M."/>
            <person name="Yan M."/>
            <person name="Riley R."/>
            <person name="Champramary S."/>
            <person name="Plett K.L."/>
            <person name="Tsai I.J."/>
            <person name="Slot J."/>
            <person name="Sipos G."/>
            <person name="Plett J."/>
            <person name="Nagy L.G."/>
            <person name="Grigoriev I.V."/>
        </authorList>
    </citation>
    <scope>NUCLEOTIDE SEQUENCE</scope>
    <source>
        <strain evidence="3">HWK02</strain>
    </source>
</reference>
<comment type="similarity">
    <text evidence="1">Belongs to the EXO5 family.</text>
</comment>
<keyword evidence="3" id="KW-0540">Nuclease</keyword>
<feature type="compositionally biased region" description="Basic residues" evidence="2">
    <location>
        <begin position="224"/>
        <end position="233"/>
    </location>
</feature>
<gene>
    <name evidence="3" type="ORF">EDD18DRAFT_1120732</name>
</gene>
<dbReference type="GO" id="GO:0005739">
    <property type="term" value="C:mitochondrion"/>
    <property type="evidence" value="ECO:0007669"/>
    <property type="project" value="TreeGrafter"/>
</dbReference>
<proteinExistence type="inferred from homology"/>
<evidence type="ECO:0000256" key="2">
    <source>
        <dbReference type="SAM" id="MobiDB-lite"/>
    </source>
</evidence>
<dbReference type="InterPro" id="IPR019190">
    <property type="entry name" value="EXOV"/>
</dbReference>
<dbReference type="Proteomes" id="UP001175228">
    <property type="component" value="Unassembled WGS sequence"/>
</dbReference>
<dbReference type="GO" id="GO:0005634">
    <property type="term" value="C:nucleus"/>
    <property type="evidence" value="ECO:0007669"/>
    <property type="project" value="TreeGrafter"/>
</dbReference>
<protein>
    <submittedName>
        <fullName evidence="3">Exonuclease V</fullName>
    </submittedName>
</protein>
<evidence type="ECO:0000313" key="3">
    <source>
        <dbReference type="EMBL" id="KAK0505799.1"/>
    </source>
</evidence>
<dbReference type="PANTHER" id="PTHR14464:SF4">
    <property type="entry name" value="EXONUCLEASE V"/>
    <property type="match status" value="1"/>
</dbReference>
<dbReference type="PANTHER" id="PTHR14464">
    <property type="entry name" value="EXONUCLEASE V"/>
    <property type="match status" value="1"/>
</dbReference>
<evidence type="ECO:0000256" key="1">
    <source>
        <dbReference type="ARBA" id="ARBA00009797"/>
    </source>
</evidence>
<sequence length="546" mass="61819">MLLRSDSSEFSDGGFDNFTEADYALIDAASNIASSSETTPKGGPKVEIVVEDDDVLPEAQEDTRSMYERYRRYQRLSVSDLVAPAWCEVQFEYGLLQKRSRRLEHRPASFVSRNGKLMSVKKDVAAVNDEVQKRGTFVHKELERELNPEQVRVQTATDEESWGLRIVNMLSLIRTLLAQGRTREMPVFGFVQGILVTGIIDELIRDGPGSPDGPKRLRSPPSTPRKRKKRRQIFKPSEGQSLITDFVSSSDYIFIDLTVDEETKTEGPTIPPFYEHTLRLVDTKTRRSESLPSDEDALSSRLQLMLYHRLLSSLISTETPFDFTRLWEQTNVDPTSQFSERFLTQISLLGISHPAVTCLDDLTTLWRNITSKLDIPGIDPCLQLIYRHQQALEPTDITSAGPLLDPSISQLLPGTLNQMLDLGTEEVSAELLWALQLSQLEHLNVISGKGGSNDVEPSASTSKGDKRFRTIGIKEFNLDDELLDSHLTNVLDWWMGRRPPRGVSETQTRRCNSCEYMYGCEWRKQKASEIRDRAAERRAKSVPPLP</sequence>
<dbReference type="AlphaFoldDB" id="A0AA39V0D2"/>
<accession>A0AA39V0D2</accession>
<feature type="region of interest" description="Disordered" evidence="2">
    <location>
        <begin position="205"/>
        <end position="233"/>
    </location>
</feature>
<keyword evidence="3" id="KW-0378">Hydrolase</keyword>
<organism evidence="3 4">
    <name type="scientific">Armillaria luteobubalina</name>
    <dbReference type="NCBI Taxonomy" id="153913"/>
    <lineage>
        <taxon>Eukaryota</taxon>
        <taxon>Fungi</taxon>
        <taxon>Dikarya</taxon>
        <taxon>Basidiomycota</taxon>
        <taxon>Agaricomycotina</taxon>
        <taxon>Agaricomycetes</taxon>
        <taxon>Agaricomycetidae</taxon>
        <taxon>Agaricales</taxon>
        <taxon>Marasmiineae</taxon>
        <taxon>Physalacriaceae</taxon>
        <taxon>Armillaria</taxon>
    </lineage>
</organism>
<comment type="caution">
    <text evidence="3">The sequence shown here is derived from an EMBL/GenBank/DDBJ whole genome shotgun (WGS) entry which is preliminary data.</text>
</comment>
<keyword evidence="4" id="KW-1185">Reference proteome</keyword>
<dbReference type="GO" id="GO:0036297">
    <property type="term" value="P:interstrand cross-link repair"/>
    <property type="evidence" value="ECO:0007669"/>
    <property type="project" value="TreeGrafter"/>
</dbReference>
<dbReference type="Pfam" id="PF09810">
    <property type="entry name" value="Exo5"/>
    <property type="match status" value="2"/>
</dbReference>
<keyword evidence="3" id="KW-0269">Exonuclease</keyword>
<evidence type="ECO:0000313" key="4">
    <source>
        <dbReference type="Proteomes" id="UP001175228"/>
    </source>
</evidence>
<name>A0AA39V0D2_9AGAR</name>
<dbReference type="GO" id="GO:0045145">
    <property type="term" value="F:single-stranded DNA 5'-3' DNA exonuclease activity"/>
    <property type="evidence" value="ECO:0007669"/>
    <property type="project" value="InterPro"/>
</dbReference>
<dbReference type="EMBL" id="JAUEPU010000001">
    <property type="protein sequence ID" value="KAK0505799.1"/>
    <property type="molecule type" value="Genomic_DNA"/>
</dbReference>